<evidence type="ECO:0000259" key="20">
    <source>
        <dbReference type="Pfam" id="PF01230"/>
    </source>
</evidence>
<evidence type="ECO:0000256" key="4">
    <source>
        <dbReference type="ARBA" id="ARBA00012496"/>
    </source>
</evidence>
<dbReference type="PANTHER" id="PTHR12486">
    <property type="entry name" value="APRATAXIN-RELATED"/>
    <property type="match status" value="1"/>
</dbReference>
<keyword evidence="7" id="KW-0227">DNA damage</keyword>
<reference evidence="22" key="1">
    <citation type="submission" date="2023-06" db="EMBL/GenBank/DDBJ databases">
        <title>Draft genome of Marssonina rosae.</title>
        <authorList>
            <person name="Cheng Q."/>
        </authorList>
    </citation>
    <scope>NUCLEOTIDE SEQUENCE</scope>
    <source>
        <strain evidence="22">R4</strain>
    </source>
</reference>
<evidence type="ECO:0000256" key="1">
    <source>
        <dbReference type="ARBA" id="ARBA00004123"/>
    </source>
</evidence>
<evidence type="ECO:0000256" key="11">
    <source>
        <dbReference type="ARBA" id="ARBA00023204"/>
    </source>
</evidence>
<evidence type="ECO:0000256" key="8">
    <source>
        <dbReference type="ARBA" id="ARBA00022801"/>
    </source>
</evidence>
<protein>
    <recommendedName>
        <fullName evidence="17">Aprataxin-like protein</fullName>
        <ecNumber evidence="4">3.6.1.71</ecNumber>
        <ecNumber evidence="3">3.6.1.72</ecNumber>
    </recommendedName>
    <alternativeName>
        <fullName evidence="18">Hit family protein 3</fullName>
    </alternativeName>
</protein>
<comment type="catalytic activity">
    <reaction evidence="14">
        <text>a 5'-end adenosine-5'-diphospho-5'-2'-deoxyribonucleoside-DNA + H2O = a 5'-end 5'-phospho-2'-deoxyribonucleoside-DNA + AMP + 2 H(+)</text>
        <dbReference type="Rhea" id="RHEA:52128"/>
        <dbReference type="Rhea" id="RHEA-COMP:13180"/>
        <dbReference type="Rhea" id="RHEA-COMP:13181"/>
        <dbReference type="ChEBI" id="CHEBI:15377"/>
        <dbReference type="ChEBI" id="CHEBI:15378"/>
        <dbReference type="ChEBI" id="CHEBI:136412"/>
        <dbReference type="ChEBI" id="CHEBI:136413"/>
        <dbReference type="ChEBI" id="CHEBI:456215"/>
        <dbReference type="EC" id="3.6.1.71"/>
    </reaction>
</comment>
<evidence type="ECO:0000313" key="22">
    <source>
        <dbReference type="EMBL" id="KAK2627362.1"/>
    </source>
</evidence>
<evidence type="ECO:0000256" key="10">
    <source>
        <dbReference type="ARBA" id="ARBA00023125"/>
    </source>
</evidence>
<evidence type="ECO:0000259" key="21">
    <source>
        <dbReference type="Pfam" id="PF16278"/>
    </source>
</evidence>
<name>A0AAD9WDB0_9HELO</name>
<keyword evidence="5" id="KW-0963">Cytoplasm</keyword>
<dbReference type="AlphaFoldDB" id="A0AAD9WDB0"/>
<evidence type="ECO:0000256" key="3">
    <source>
        <dbReference type="ARBA" id="ARBA00012495"/>
    </source>
</evidence>
<comment type="catalytic activity">
    <reaction evidence="15">
        <text>a 5'-end adenosine-5'-diphospho-5'-ribonucleoside-2'-deoxyribonucleotide-DNA + H2O = a 5'-end 5'-phospho-ribonucleoside-2'-deoxyribonucleotide-DNA + AMP + 2 H(+)</text>
        <dbReference type="Rhea" id="RHEA:52132"/>
        <dbReference type="Rhea" id="RHEA-COMP:13182"/>
        <dbReference type="Rhea" id="RHEA-COMP:13183"/>
        <dbReference type="ChEBI" id="CHEBI:15377"/>
        <dbReference type="ChEBI" id="CHEBI:15378"/>
        <dbReference type="ChEBI" id="CHEBI:136414"/>
        <dbReference type="ChEBI" id="CHEBI:136415"/>
        <dbReference type="ChEBI" id="CHEBI:456215"/>
        <dbReference type="EC" id="3.6.1.71"/>
    </reaction>
</comment>
<evidence type="ECO:0000256" key="13">
    <source>
        <dbReference type="ARBA" id="ARBA00024601"/>
    </source>
</evidence>
<gene>
    <name evidence="22" type="ORF">QTJ16_003328</name>
</gene>
<evidence type="ECO:0000256" key="15">
    <source>
        <dbReference type="ARBA" id="ARBA00044713"/>
    </source>
</evidence>
<feature type="compositionally biased region" description="Low complexity" evidence="19">
    <location>
        <begin position="19"/>
        <end position="40"/>
    </location>
</feature>
<dbReference type="SUPFAM" id="SSF54197">
    <property type="entry name" value="HIT-like"/>
    <property type="match status" value="1"/>
</dbReference>
<evidence type="ECO:0000256" key="12">
    <source>
        <dbReference type="ARBA" id="ARBA00023242"/>
    </source>
</evidence>
<keyword evidence="11" id="KW-0234">DNA repair</keyword>
<dbReference type="FunFam" id="3.30.428.10:FF:000017">
    <property type="entry name" value="Aprataxin-like protein"/>
    <property type="match status" value="1"/>
</dbReference>
<dbReference type="EC" id="3.6.1.72" evidence="3"/>
<evidence type="ECO:0000256" key="18">
    <source>
        <dbReference type="ARBA" id="ARBA00076243"/>
    </source>
</evidence>
<dbReference type="GO" id="GO:0000012">
    <property type="term" value="P:single strand break repair"/>
    <property type="evidence" value="ECO:0007669"/>
    <property type="project" value="TreeGrafter"/>
</dbReference>
<dbReference type="EC" id="3.6.1.71" evidence="4"/>
<comment type="caution">
    <text evidence="22">The sequence shown here is derived from an EMBL/GenBank/DDBJ whole genome shotgun (WGS) entry which is preliminary data.</text>
</comment>
<evidence type="ECO:0000256" key="19">
    <source>
        <dbReference type="SAM" id="MobiDB-lite"/>
    </source>
</evidence>
<comment type="subcellular location">
    <subcellularLocation>
        <location evidence="2">Cytoplasm</location>
    </subcellularLocation>
    <subcellularLocation>
        <location evidence="1">Nucleus</location>
    </subcellularLocation>
</comment>
<dbReference type="Proteomes" id="UP001285354">
    <property type="component" value="Unassembled WGS sequence"/>
</dbReference>
<keyword evidence="23" id="KW-1185">Reference proteome</keyword>
<dbReference type="GO" id="GO:0120108">
    <property type="term" value="F:DNA-3'-diphospho-5'-guanosine diphosphatase activity"/>
    <property type="evidence" value="ECO:0007669"/>
    <property type="project" value="UniProtKB-EC"/>
</dbReference>
<evidence type="ECO:0000256" key="7">
    <source>
        <dbReference type="ARBA" id="ARBA00022763"/>
    </source>
</evidence>
<dbReference type="GO" id="GO:0005634">
    <property type="term" value="C:nucleus"/>
    <property type="evidence" value="ECO:0007669"/>
    <property type="project" value="UniProtKB-SubCell"/>
</dbReference>
<feature type="domain" description="Aprataxin C2HE/C2H2/C2HC zinc finger" evidence="21">
    <location>
        <begin position="211"/>
        <end position="263"/>
    </location>
</feature>
<dbReference type="Pfam" id="PF01230">
    <property type="entry name" value="HIT"/>
    <property type="match status" value="1"/>
</dbReference>
<evidence type="ECO:0000256" key="5">
    <source>
        <dbReference type="ARBA" id="ARBA00022490"/>
    </source>
</evidence>
<dbReference type="Gene3D" id="3.30.428.10">
    <property type="entry name" value="HIT-like"/>
    <property type="match status" value="1"/>
</dbReference>
<dbReference type="GO" id="GO:0003725">
    <property type="term" value="F:double-stranded RNA binding"/>
    <property type="evidence" value="ECO:0007669"/>
    <property type="project" value="TreeGrafter"/>
</dbReference>
<evidence type="ECO:0000256" key="14">
    <source>
        <dbReference type="ARBA" id="ARBA00044639"/>
    </source>
</evidence>
<sequence length="268" mass="30686">MSKDMERDTTTKNGMRAIAAPASPASPSRDAASASSPGPSKKVQSKNGVFGRSSLGAYIDNPHRYEASRIVFYDDDFVAINDLYPKSSVHTLLLPRSQRHTLQHPFDAFEDAEFLARVREQAAKLKQIVGEELQRRYGKFSKQDIPREQVLNGEVALADGEELPTGRDWQKEVKVGIHAHPSMAHLHIHVLSVDRYSASLKHRKHYNSFATPFFVDLADFPLATDDERRTGRYLDRNMQCWRCGKNFENKFARLKEHLEKEFEDWKKE</sequence>
<keyword evidence="9" id="KW-0862">Zinc</keyword>
<keyword evidence="6" id="KW-0479">Metal-binding</keyword>
<dbReference type="GO" id="GO:0033699">
    <property type="term" value="F:DNA 5'-adenosine monophosphate hydrolase activity"/>
    <property type="evidence" value="ECO:0007669"/>
    <property type="project" value="UniProtKB-EC"/>
</dbReference>
<dbReference type="PANTHER" id="PTHR12486:SF4">
    <property type="entry name" value="APRATAXIN"/>
    <property type="match status" value="1"/>
</dbReference>
<dbReference type="InterPro" id="IPR011146">
    <property type="entry name" value="HIT-like"/>
</dbReference>
<dbReference type="InterPro" id="IPR032566">
    <property type="entry name" value="Znf-C2HE"/>
</dbReference>
<dbReference type="GO" id="GO:0003697">
    <property type="term" value="F:single-stranded DNA binding"/>
    <property type="evidence" value="ECO:0007669"/>
    <property type="project" value="TreeGrafter"/>
</dbReference>
<dbReference type="EMBL" id="JAUBYV010000004">
    <property type="protein sequence ID" value="KAK2627362.1"/>
    <property type="molecule type" value="Genomic_DNA"/>
</dbReference>
<accession>A0AAD9WDB0</accession>
<evidence type="ECO:0000256" key="6">
    <source>
        <dbReference type="ARBA" id="ARBA00022723"/>
    </source>
</evidence>
<dbReference type="GO" id="GO:0046872">
    <property type="term" value="F:metal ion binding"/>
    <property type="evidence" value="ECO:0007669"/>
    <property type="project" value="UniProtKB-KW"/>
</dbReference>
<feature type="compositionally biased region" description="Basic and acidic residues" evidence="19">
    <location>
        <begin position="1"/>
        <end position="10"/>
    </location>
</feature>
<organism evidence="22 23">
    <name type="scientific">Diplocarpon rosae</name>
    <dbReference type="NCBI Taxonomy" id="946125"/>
    <lineage>
        <taxon>Eukaryota</taxon>
        <taxon>Fungi</taxon>
        <taxon>Dikarya</taxon>
        <taxon>Ascomycota</taxon>
        <taxon>Pezizomycotina</taxon>
        <taxon>Leotiomycetes</taxon>
        <taxon>Helotiales</taxon>
        <taxon>Drepanopezizaceae</taxon>
        <taxon>Diplocarpon</taxon>
    </lineage>
</organism>
<keyword evidence="8" id="KW-0378">Hydrolase</keyword>
<evidence type="ECO:0000256" key="9">
    <source>
        <dbReference type="ARBA" id="ARBA00022833"/>
    </source>
</evidence>
<dbReference type="GO" id="GO:1990165">
    <property type="term" value="F:single-strand break-containing DNA binding"/>
    <property type="evidence" value="ECO:0007669"/>
    <property type="project" value="TreeGrafter"/>
</dbReference>
<feature type="region of interest" description="Disordered" evidence="19">
    <location>
        <begin position="1"/>
        <end position="48"/>
    </location>
</feature>
<feature type="domain" description="HIT" evidence="20">
    <location>
        <begin position="68"/>
        <end position="193"/>
    </location>
</feature>
<comment type="function">
    <text evidence="16">DNA-binding protein involved in single-strand DNA break repair, double-strand DNA break repair and base excision repair. Resolves abortive DNA ligation intermediates formed either at base excision sites, or when DNA ligases attempt to repair non-ligatable breaks induced by reactive oxygen species. Catalyzes the release of adenylate groups covalently linked to 5'-phosphate termini, resulting in the production of 5'-phosphate termini that can be efficiently rejoined. Likewise, catalyzes the release of 3'-linked guanosine (DNAppG) and inosine (DNAppI) from DNA, but has higher specific activity with 5'-linked adenosine (AppDNA).</text>
</comment>
<evidence type="ECO:0000256" key="16">
    <source>
        <dbReference type="ARBA" id="ARBA00059438"/>
    </source>
</evidence>
<evidence type="ECO:0000313" key="23">
    <source>
        <dbReference type="Proteomes" id="UP001285354"/>
    </source>
</evidence>
<dbReference type="InterPro" id="IPR036265">
    <property type="entry name" value="HIT-like_sf"/>
</dbReference>
<evidence type="ECO:0000256" key="2">
    <source>
        <dbReference type="ARBA" id="ARBA00004496"/>
    </source>
</evidence>
<proteinExistence type="predicted"/>
<comment type="catalytic activity">
    <reaction evidence="13">
        <text>a 3'-end 2'-deoxyribonucleotide-3'-diphospho-5'-guanosine-DNA + H2O = a 3'-end 2'-deoxyribonucleotide 3'-phosphate-DNA + GMP + 2 H(+)</text>
        <dbReference type="Rhea" id="RHEA:52140"/>
        <dbReference type="Rhea" id="RHEA-COMP:13186"/>
        <dbReference type="Rhea" id="RHEA-COMP:13187"/>
        <dbReference type="ChEBI" id="CHEBI:15377"/>
        <dbReference type="ChEBI" id="CHEBI:15378"/>
        <dbReference type="ChEBI" id="CHEBI:58115"/>
        <dbReference type="ChEBI" id="CHEBI:136419"/>
        <dbReference type="ChEBI" id="CHEBI:136420"/>
        <dbReference type="EC" id="3.6.1.72"/>
    </reaction>
</comment>
<dbReference type="GO" id="GO:0005737">
    <property type="term" value="C:cytoplasm"/>
    <property type="evidence" value="ECO:0007669"/>
    <property type="project" value="UniProtKB-SubCell"/>
</dbReference>
<evidence type="ECO:0000256" key="17">
    <source>
        <dbReference type="ARBA" id="ARBA00068941"/>
    </source>
</evidence>
<dbReference type="GO" id="GO:0030983">
    <property type="term" value="F:mismatched DNA binding"/>
    <property type="evidence" value="ECO:0007669"/>
    <property type="project" value="TreeGrafter"/>
</dbReference>
<keyword evidence="10" id="KW-0238">DNA-binding</keyword>
<dbReference type="Pfam" id="PF16278">
    <property type="entry name" value="zf-C2HE"/>
    <property type="match status" value="1"/>
</dbReference>
<keyword evidence="12" id="KW-0539">Nucleus</keyword>